<proteinExistence type="predicted"/>
<reference evidence="1 2" key="1">
    <citation type="journal article" date="2004" name="Proc. Natl. Acad. Sci. U.S.A.">
        <title>Genomic analysis of Bacteroides fragilis reveals extensive DNA inversions regulating cell surface adaptation.</title>
        <authorList>
            <person name="Kuwahara T."/>
            <person name="Yamashita A."/>
            <person name="Hirakawa H."/>
            <person name="Nakayama H."/>
            <person name="Toh H."/>
            <person name="Okada N."/>
            <person name="Kuhara S."/>
            <person name="Hattori M."/>
            <person name="Hayashi T."/>
            <person name="Ohnishi Y."/>
        </authorList>
    </citation>
    <scope>NUCLEOTIDE SEQUENCE [LARGE SCALE GENOMIC DNA]</scope>
    <source>
        <strain evidence="1 2">YCH46</strain>
    </source>
</reference>
<accession>Q64X56</accession>
<protein>
    <submittedName>
        <fullName evidence="1">Uncharacterized protein</fullName>
    </submittedName>
</protein>
<dbReference type="AlphaFoldDB" id="Q64X56"/>
<dbReference type="Proteomes" id="UP000002197">
    <property type="component" value="Chromosome"/>
</dbReference>
<sequence length="83" mass="9710">MMSARSPLICSAVELWYKKMLKIGSLSELTGMGINRKVAEIQRLYSKWLWLLMAVYKPSFADAEMRKYILQHHIICHFPCYIG</sequence>
<evidence type="ECO:0000313" key="1">
    <source>
        <dbReference type="EMBL" id="BAD47920.1"/>
    </source>
</evidence>
<dbReference type="KEGG" id="bfr:BF1170"/>
<name>Q64X56_BACFR</name>
<dbReference type="OrthoDB" id="1098688at2"/>
<dbReference type="HOGENOM" id="CLU_2555194_0_0_10"/>
<evidence type="ECO:0000313" key="2">
    <source>
        <dbReference type="Proteomes" id="UP000002197"/>
    </source>
</evidence>
<dbReference type="EMBL" id="AP006841">
    <property type="protein sequence ID" value="BAD47920.1"/>
    <property type="molecule type" value="Genomic_DNA"/>
</dbReference>
<organism evidence="1 2">
    <name type="scientific">Bacteroides fragilis (strain YCH46)</name>
    <dbReference type="NCBI Taxonomy" id="295405"/>
    <lineage>
        <taxon>Bacteria</taxon>
        <taxon>Pseudomonadati</taxon>
        <taxon>Bacteroidota</taxon>
        <taxon>Bacteroidia</taxon>
        <taxon>Bacteroidales</taxon>
        <taxon>Bacteroidaceae</taxon>
        <taxon>Bacteroides</taxon>
    </lineage>
</organism>
<gene>
    <name evidence="1" type="ordered locus">BF1170</name>
</gene>